<protein>
    <recommendedName>
        <fullName evidence="9">ATP-dependent helicase HrpB</fullName>
    </recommendedName>
</protein>
<dbReference type="Gene3D" id="3.40.50.300">
    <property type="entry name" value="P-loop containing nucleotide triphosphate hydrolases"/>
    <property type="match status" value="2"/>
</dbReference>
<evidence type="ECO:0000256" key="1">
    <source>
        <dbReference type="ARBA" id="ARBA00022741"/>
    </source>
</evidence>
<keyword evidence="3" id="KW-0347">Helicase</keyword>
<dbReference type="PROSITE" id="PS51192">
    <property type="entry name" value="HELICASE_ATP_BIND_1"/>
    <property type="match status" value="1"/>
</dbReference>
<dbReference type="RefSeq" id="WP_052346601.1">
    <property type="nucleotide sequence ID" value="NZ_CP007145.1"/>
</dbReference>
<dbReference type="PATRIC" id="fig|1227739.3.peg.3643"/>
<dbReference type="GO" id="GO:0016787">
    <property type="term" value="F:hydrolase activity"/>
    <property type="evidence" value="ECO:0007669"/>
    <property type="project" value="UniProtKB-KW"/>
</dbReference>
<evidence type="ECO:0000256" key="2">
    <source>
        <dbReference type="ARBA" id="ARBA00022801"/>
    </source>
</evidence>
<gene>
    <name evidence="7" type="ORF">Hsw_3487</name>
</gene>
<feature type="domain" description="Helicase ATP-binding" evidence="5">
    <location>
        <begin position="26"/>
        <end position="177"/>
    </location>
</feature>
<dbReference type="InterPro" id="IPR056329">
    <property type="entry name" value="CON_HrpB"/>
</dbReference>
<dbReference type="OrthoDB" id="9808833at2"/>
<dbReference type="AlphaFoldDB" id="W8F4X4"/>
<dbReference type="Pfam" id="PF08482">
    <property type="entry name" value="HrpB_C"/>
    <property type="match status" value="1"/>
</dbReference>
<sequence length="852" mass="92624">MLPASALFNRLHALALPILDALPTLLTTLETHSVAILQAPPGAGKTTVVPLALLEAAWRADGKILVLEPRRLAARAAATRMAQLLGEPVGQTVGYRMRLESKVSAKTRIEVVTEVILTRQLQDDPALEGVAAVLFDEFHERSLQADLGLALALDAQQVLRPDLRLLIMSATLDAGRLGQWLSAPVVSSLGRMFPVETHYLSPQRAATASRRPHEKLQDLVPVIVREALAAHATGDVLVFLPGLADQRRVADKLATLPAHIAIHVLHGELPVEQQDAALRPAPTGRRKVVLATSIAETSLTIEGVTMVVDGGYARVPRFEPRTGLTTLGTEPVSQAAADQRRGRAGRLGPGTCYRLWTEAEFRELPHHLAPEILTADLSPLALELALWGAHDASALRWLDAPPAPALAQARELLVRLQALTPAGHPTSHGRALSGLGLAPRLAHLVVRGQEIGYGATACALAALLTERDILRPADGSFGPPDLRLRLEALQTGRAPLPGLLPDSAGMRRVREAATVLRHRAGAKGDIVPDVAGLLAALAYPDRLAQRETPERVRLVNGQRATLPAEFFGQQDVFFAVATLDGVAAQPRASLAAPLSRAELEEYFAEQLETRDEVRWDEATGRVTARRLQRLGALVLADTNLTNPDPAAITQALLGALRTQGIARLPWSEAAQQLRERLAFAHYHFPESWPAVSDEVLLAQLEDWLGPYLTGVKSMVELGRVDFQEALLGRLPNGWSQRQELDHLAPAHLEVPTGSHIRLDYAEPNAPVLAVRLQEVFGLLDTPTVAAGRVPLTLHLLSPGYRPAQVTRDLRSFWTSSYFEVRKELRGRYPKHYWPENPLEAKAIRGTKKQNGL</sequence>
<dbReference type="PANTHER" id="PTHR43519:SF1">
    <property type="entry name" value="ATP-DEPENDENT RNA HELICASE HRPB"/>
    <property type="match status" value="1"/>
</dbReference>
<dbReference type="PROSITE" id="PS51194">
    <property type="entry name" value="HELICASE_CTER"/>
    <property type="match status" value="1"/>
</dbReference>
<dbReference type="Pfam" id="PF00270">
    <property type="entry name" value="DEAD"/>
    <property type="match status" value="1"/>
</dbReference>
<dbReference type="EMBL" id="CP007145">
    <property type="protein sequence ID" value="AHJ99082.1"/>
    <property type="molecule type" value="Genomic_DNA"/>
</dbReference>
<dbReference type="NCBIfam" id="TIGR01970">
    <property type="entry name" value="DEAH_box_HrpB"/>
    <property type="match status" value="1"/>
</dbReference>
<keyword evidence="4" id="KW-0067">ATP-binding</keyword>
<evidence type="ECO:0008006" key="9">
    <source>
        <dbReference type="Google" id="ProtNLM"/>
    </source>
</evidence>
<dbReference type="GO" id="GO:0003676">
    <property type="term" value="F:nucleic acid binding"/>
    <property type="evidence" value="ECO:0007669"/>
    <property type="project" value="InterPro"/>
</dbReference>
<evidence type="ECO:0000313" key="8">
    <source>
        <dbReference type="Proteomes" id="UP000019423"/>
    </source>
</evidence>
<evidence type="ECO:0000313" key="7">
    <source>
        <dbReference type="EMBL" id="AHJ99082.1"/>
    </source>
</evidence>
<dbReference type="InterPro" id="IPR027417">
    <property type="entry name" value="P-loop_NTPase"/>
</dbReference>
<dbReference type="Proteomes" id="UP000019423">
    <property type="component" value="Chromosome"/>
</dbReference>
<accession>W8F4X4</accession>
<dbReference type="STRING" id="1227739.Hsw_3487"/>
<dbReference type="SMART" id="SM00487">
    <property type="entry name" value="DEXDc"/>
    <property type="match status" value="1"/>
</dbReference>
<dbReference type="InterPro" id="IPR014001">
    <property type="entry name" value="Helicase_ATP-bd"/>
</dbReference>
<dbReference type="FunFam" id="3.40.50.300:FF:002125">
    <property type="entry name" value="ATP-dependent helicase HrpB"/>
    <property type="match status" value="1"/>
</dbReference>
<dbReference type="HOGENOM" id="CLU_001832_5_6_10"/>
<dbReference type="KEGG" id="hsw:Hsw_3487"/>
<dbReference type="InterPro" id="IPR010225">
    <property type="entry name" value="HrpB"/>
</dbReference>
<dbReference type="SMART" id="SM00847">
    <property type="entry name" value="HA2"/>
    <property type="match status" value="1"/>
</dbReference>
<dbReference type="InterPro" id="IPR007502">
    <property type="entry name" value="Helicase-assoc_dom"/>
</dbReference>
<feature type="domain" description="Helicase C-terminal" evidence="6">
    <location>
        <begin position="215"/>
        <end position="388"/>
    </location>
</feature>
<evidence type="ECO:0000259" key="6">
    <source>
        <dbReference type="PROSITE" id="PS51194"/>
    </source>
</evidence>
<dbReference type="GO" id="GO:0004386">
    <property type="term" value="F:helicase activity"/>
    <property type="evidence" value="ECO:0007669"/>
    <property type="project" value="UniProtKB-KW"/>
</dbReference>
<dbReference type="CDD" id="cd18791">
    <property type="entry name" value="SF2_C_RHA"/>
    <property type="match status" value="1"/>
</dbReference>
<dbReference type="Gene3D" id="1.20.120.1080">
    <property type="match status" value="1"/>
</dbReference>
<reference evidence="7 8" key="1">
    <citation type="submission" date="2014-01" db="EMBL/GenBank/DDBJ databases">
        <title>Complete genome sequence of ionizing-radiation resistance bacterium Hymenobacter swuensis DY53.</title>
        <authorList>
            <person name="Jung J.-H."/>
            <person name="Jeong S.-W."/>
            <person name="Joe M.-H."/>
            <person name="Cho y.-j."/>
            <person name="Kim M.-K."/>
            <person name="Lim S.-Y."/>
        </authorList>
    </citation>
    <scope>NUCLEOTIDE SEQUENCE [LARGE SCALE GENOMIC DNA]</scope>
    <source>
        <strain evidence="7 8">DY53</strain>
    </source>
</reference>
<dbReference type="PANTHER" id="PTHR43519">
    <property type="entry name" value="ATP-DEPENDENT RNA HELICASE HRPB"/>
    <property type="match status" value="1"/>
</dbReference>
<keyword evidence="2" id="KW-0378">Hydrolase</keyword>
<evidence type="ECO:0000259" key="5">
    <source>
        <dbReference type="PROSITE" id="PS51192"/>
    </source>
</evidence>
<dbReference type="InterPro" id="IPR049614">
    <property type="entry name" value="HrpB_DEXH"/>
</dbReference>
<dbReference type="PIRSF" id="PIRSF005496">
    <property type="entry name" value="ATP_hel_hrpB"/>
    <property type="match status" value="1"/>
</dbReference>
<evidence type="ECO:0000256" key="4">
    <source>
        <dbReference type="ARBA" id="ARBA00022840"/>
    </source>
</evidence>
<evidence type="ECO:0000256" key="3">
    <source>
        <dbReference type="ARBA" id="ARBA00022806"/>
    </source>
</evidence>
<dbReference type="SMART" id="SM00490">
    <property type="entry name" value="HELICc"/>
    <property type="match status" value="1"/>
</dbReference>
<keyword evidence="8" id="KW-1185">Reference proteome</keyword>
<dbReference type="Pfam" id="PF00271">
    <property type="entry name" value="Helicase_C"/>
    <property type="match status" value="1"/>
</dbReference>
<name>W8F4X4_9BACT</name>
<organism evidence="7 8">
    <name type="scientific">Hymenobacter swuensis DY53</name>
    <dbReference type="NCBI Taxonomy" id="1227739"/>
    <lineage>
        <taxon>Bacteria</taxon>
        <taxon>Pseudomonadati</taxon>
        <taxon>Bacteroidota</taxon>
        <taxon>Cytophagia</taxon>
        <taxon>Cytophagales</taxon>
        <taxon>Hymenobacteraceae</taxon>
        <taxon>Hymenobacter</taxon>
    </lineage>
</organism>
<dbReference type="eggNOG" id="COG1643">
    <property type="taxonomic scope" value="Bacteria"/>
</dbReference>
<dbReference type="SUPFAM" id="SSF52540">
    <property type="entry name" value="P-loop containing nucleoside triphosphate hydrolases"/>
    <property type="match status" value="1"/>
</dbReference>
<dbReference type="GO" id="GO:0005524">
    <property type="term" value="F:ATP binding"/>
    <property type="evidence" value="ECO:0007669"/>
    <property type="project" value="UniProtKB-KW"/>
</dbReference>
<dbReference type="InterPro" id="IPR001650">
    <property type="entry name" value="Helicase_C-like"/>
</dbReference>
<dbReference type="CDD" id="cd17990">
    <property type="entry name" value="DEXHc_HrpB"/>
    <property type="match status" value="1"/>
</dbReference>
<proteinExistence type="predicted"/>
<dbReference type="InterPro" id="IPR013689">
    <property type="entry name" value="RNA_helicase_ATP-dep_HrpB_C"/>
</dbReference>
<dbReference type="Pfam" id="PF24473">
    <property type="entry name" value="CON_HrpB"/>
    <property type="match status" value="1"/>
</dbReference>
<keyword evidence="1" id="KW-0547">Nucleotide-binding</keyword>
<dbReference type="InterPro" id="IPR011545">
    <property type="entry name" value="DEAD/DEAH_box_helicase_dom"/>
</dbReference>